<organism evidence="2 3">
    <name type="scientific">Ascaris lumbricoides</name>
    <name type="common">Giant roundworm</name>
    <dbReference type="NCBI Taxonomy" id="6252"/>
    <lineage>
        <taxon>Eukaryota</taxon>
        <taxon>Metazoa</taxon>
        <taxon>Ecdysozoa</taxon>
        <taxon>Nematoda</taxon>
        <taxon>Chromadorea</taxon>
        <taxon>Rhabditida</taxon>
        <taxon>Spirurina</taxon>
        <taxon>Ascaridomorpha</taxon>
        <taxon>Ascaridoidea</taxon>
        <taxon>Ascarididae</taxon>
        <taxon>Ascaris</taxon>
    </lineage>
</organism>
<evidence type="ECO:0000313" key="2">
    <source>
        <dbReference type="Proteomes" id="UP000036681"/>
    </source>
</evidence>
<reference evidence="3" key="1">
    <citation type="submission" date="2017-02" db="UniProtKB">
        <authorList>
            <consortium name="WormBaseParasite"/>
        </authorList>
    </citation>
    <scope>IDENTIFICATION</scope>
</reference>
<name>A0A0M3IXC2_ASCLU</name>
<feature type="compositionally biased region" description="Polar residues" evidence="1">
    <location>
        <begin position="1"/>
        <end position="12"/>
    </location>
</feature>
<dbReference type="AlphaFoldDB" id="A0A0M3IXC2"/>
<sequence length="62" mass="6934">MEFVNSPASQKSGAAFCEGDEEEGDETAVVPALRFFFLGVDLKDNYCGRVKDRMNDDLQALW</sequence>
<dbReference type="Proteomes" id="UP000036681">
    <property type="component" value="Unplaced"/>
</dbReference>
<dbReference type="WBParaSite" id="ALUE_0002340001-mRNA-1">
    <property type="protein sequence ID" value="ALUE_0002340001-mRNA-1"/>
    <property type="gene ID" value="ALUE_0002340001"/>
</dbReference>
<feature type="region of interest" description="Disordered" evidence="1">
    <location>
        <begin position="1"/>
        <end position="23"/>
    </location>
</feature>
<keyword evidence="2" id="KW-1185">Reference proteome</keyword>
<protein>
    <submittedName>
        <fullName evidence="3">Uncharacterized protein</fullName>
    </submittedName>
</protein>
<evidence type="ECO:0000256" key="1">
    <source>
        <dbReference type="SAM" id="MobiDB-lite"/>
    </source>
</evidence>
<proteinExistence type="predicted"/>
<evidence type="ECO:0000313" key="3">
    <source>
        <dbReference type="WBParaSite" id="ALUE_0002340001-mRNA-1"/>
    </source>
</evidence>
<accession>A0A0M3IXC2</accession>